<proteinExistence type="predicted"/>
<evidence type="ECO:0008006" key="2">
    <source>
        <dbReference type="Google" id="ProtNLM"/>
    </source>
</evidence>
<sequence>MARPDFRAFDADNHYYEAEDAFTRHIDPSMAKRCMQWAEVGGKKRL</sequence>
<dbReference type="EMBL" id="UINC01123781">
    <property type="protein sequence ID" value="SVD00488.1"/>
    <property type="molecule type" value="Genomic_DNA"/>
</dbReference>
<feature type="non-terminal residue" evidence="1">
    <location>
        <position position="46"/>
    </location>
</feature>
<dbReference type="Gene3D" id="3.20.20.140">
    <property type="entry name" value="Metal-dependent hydrolases"/>
    <property type="match status" value="1"/>
</dbReference>
<name>A0A382RU73_9ZZZZ</name>
<protein>
    <recommendedName>
        <fullName evidence="2">Amidohydrolase-related domain-containing protein</fullName>
    </recommendedName>
</protein>
<reference evidence="1" key="1">
    <citation type="submission" date="2018-05" db="EMBL/GenBank/DDBJ databases">
        <authorList>
            <person name="Lanie J.A."/>
            <person name="Ng W.-L."/>
            <person name="Kazmierczak K.M."/>
            <person name="Andrzejewski T.M."/>
            <person name="Davidsen T.M."/>
            <person name="Wayne K.J."/>
            <person name="Tettelin H."/>
            <person name="Glass J.I."/>
            <person name="Rusch D."/>
            <person name="Podicherti R."/>
            <person name="Tsui H.-C.T."/>
            <person name="Winkler M.E."/>
        </authorList>
    </citation>
    <scope>NUCLEOTIDE SEQUENCE</scope>
</reference>
<dbReference type="AlphaFoldDB" id="A0A382RU73"/>
<evidence type="ECO:0000313" key="1">
    <source>
        <dbReference type="EMBL" id="SVD00488.1"/>
    </source>
</evidence>
<accession>A0A382RU73</accession>
<gene>
    <name evidence="1" type="ORF">METZ01_LOCUS353342</name>
</gene>
<organism evidence="1">
    <name type="scientific">marine metagenome</name>
    <dbReference type="NCBI Taxonomy" id="408172"/>
    <lineage>
        <taxon>unclassified sequences</taxon>
        <taxon>metagenomes</taxon>
        <taxon>ecological metagenomes</taxon>
    </lineage>
</organism>